<dbReference type="Gene3D" id="3.80.10.10">
    <property type="entry name" value="Ribonuclease Inhibitor"/>
    <property type="match status" value="1"/>
</dbReference>
<sequence length="273" mass="30898">MAAALRFLLLTICCCYISSSEANNPVPKLHYDYSRIQETDQAWKCWKEGYRPAPATSNKIHESGNGTAADIERILRFDQSNTVLFLFASNSDNLNLHTTFQIVPNKLVRLSLDNAGLERLELAFTGRDNDCRLAELSVPRNRLSVLPAGVERLTALRKLDFSYNLLEEFSLDRLVNAPGLKQLLLAHNRLESFGASSVQASFASLHKLDLSNNRLRTLDSTYWSMPLLDTFHVDNNRHLTTIGGWTRTRFPLVKGFDPAGTNNWNQTWLKSVQ</sequence>
<dbReference type="InterPro" id="IPR032675">
    <property type="entry name" value="LRR_dom_sf"/>
</dbReference>
<dbReference type="STRING" id="30069.A0A182YT10"/>
<keyword evidence="2" id="KW-0677">Repeat</keyword>
<reference evidence="4" key="1">
    <citation type="journal article" date="2014" name="Genome Biol.">
        <title>Genome analysis of a major urban malaria vector mosquito, Anopheles stephensi.</title>
        <authorList>
            <person name="Jiang X."/>
            <person name="Peery A."/>
            <person name="Hall A.B."/>
            <person name="Sharma A."/>
            <person name="Chen X.G."/>
            <person name="Waterhouse R.M."/>
            <person name="Komissarov A."/>
            <person name="Riehle M.M."/>
            <person name="Shouche Y."/>
            <person name="Sharakhova M.V."/>
            <person name="Lawson D."/>
            <person name="Pakpour N."/>
            <person name="Arensburger P."/>
            <person name="Davidson V.L."/>
            <person name="Eiglmeier K."/>
            <person name="Emrich S."/>
            <person name="George P."/>
            <person name="Kennedy R.C."/>
            <person name="Mane S.P."/>
            <person name="Maslen G."/>
            <person name="Oringanje C."/>
            <person name="Qi Y."/>
            <person name="Settlage R."/>
            <person name="Tojo M."/>
            <person name="Tubio J.M."/>
            <person name="Unger M.F."/>
            <person name="Wang B."/>
            <person name="Vernick K.D."/>
            <person name="Ribeiro J.M."/>
            <person name="James A.A."/>
            <person name="Michel K."/>
            <person name="Riehle M.A."/>
            <person name="Luckhart S."/>
            <person name="Sharakhov I.V."/>
            <person name="Tu Z."/>
        </authorList>
    </citation>
    <scope>NUCLEOTIDE SEQUENCE [LARGE SCALE GENOMIC DNA]</scope>
    <source>
        <strain evidence="4">Indian</strain>
    </source>
</reference>
<dbReference type="VEuPathDB" id="VectorBase:ASTE000226"/>
<protein>
    <recommendedName>
        <fullName evidence="5">Leucine rich immune protein (Coil-less)</fullName>
    </recommendedName>
</protein>
<evidence type="ECO:0000313" key="3">
    <source>
        <dbReference type="EnsemblMetazoa" id="ASTEI11596-PA"/>
    </source>
</evidence>
<dbReference type="PANTHER" id="PTHR48051:SF1">
    <property type="entry name" value="RAS SUPPRESSOR PROTEIN 1"/>
    <property type="match status" value="1"/>
</dbReference>
<dbReference type="SUPFAM" id="SSF52058">
    <property type="entry name" value="L domain-like"/>
    <property type="match status" value="1"/>
</dbReference>
<evidence type="ECO:0000256" key="1">
    <source>
        <dbReference type="ARBA" id="ARBA00022614"/>
    </source>
</evidence>
<evidence type="ECO:0000256" key="2">
    <source>
        <dbReference type="ARBA" id="ARBA00022737"/>
    </source>
</evidence>
<proteinExistence type="predicted"/>
<keyword evidence="1" id="KW-0433">Leucine-rich repeat</keyword>
<name>A0A182YT10_ANOST</name>
<dbReference type="PROSITE" id="PS51450">
    <property type="entry name" value="LRR"/>
    <property type="match status" value="1"/>
</dbReference>
<dbReference type="AlphaFoldDB" id="A0A182YT10"/>
<dbReference type="GO" id="GO:0005737">
    <property type="term" value="C:cytoplasm"/>
    <property type="evidence" value="ECO:0007669"/>
    <property type="project" value="TreeGrafter"/>
</dbReference>
<evidence type="ECO:0000313" key="4">
    <source>
        <dbReference type="Proteomes" id="UP000076408"/>
    </source>
</evidence>
<dbReference type="EnsemblMetazoa" id="ASTEI11596-RA">
    <property type="protein sequence ID" value="ASTEI11596-PA"/>
    <property type="gene ID" value="ASTEI11596"/>
</dbReference>
<dbReference type="Pfam" id="PF00560">
    <property type="entry name" value="LRR_1"/>
    <property type="match status" value="1"/>
</dbReference>
<reference evidence="3" key="2">
    <citation type="submission" date="2020-05" db="UniProtKB">
        <authorList>
            <consortium name="EnsemblMetazoa"/>
        </authorList>
    </citation>
    <scope>IDENTIFICATION</scope>
    <source>
        <strain evidence="3">Indian</strain>
    </source>
</reference>
<dbReference type="InterPro" id="IPR050216">
    <property type="entry name" value="LRR_domain-containing"/>
</dbReference>
<dbReference type="Pfam" id="PF13855">
    <property type="entry name" value="LRR_8"/>
    <property type="match status" value="1"/>
</dbReference>
<dbReference type="Proteomes" id="UP000076408">
    <property type="component" value="Unassembled WGS sequence"/>
</dbReference>
<keyword evidence="4" id="KW-1185">Reference proteome</keyword>
<dbReference type="InterPro" id="IPR001611">
    <property type="entry name" value="Leu-rich_rpt"/>
</dbReference>
<dbReference type="VEuPathDB" id="VectorBase:ASTEI11596"/>
<accession>A0A182YT10</accession>
<evidence type="ECO:0008006" key="5">
    <source>
        <dbReference type="Google" id="ProtNLM"/>
    </source>
</evidence>
<dbReference type="PANTHER" id="PTHR48051">
    <property type="match status" value="1"/>
</dbReference>
<dbReference type="OMA" id="ITEDDHR"/>
<dbReference type="VEuPathDB" id="VectorBase:ASTEI20_044383"/>
<organism evidence="3 4">
    <name type="scientific">Anopheles stephensi</name>
    <name type="common">Indo-Pakistan malaria mosquito</name>
    <dbReference type="NCBI Taxonomy" id="30069"/>
    <lineage>
        <taxon>Eukaryota</taxon>
        <taxon>Metazoa</taxon>
        <taxon>Ecdysozoa</taxon>
        <taxon>Arthropoda</taxon>
        <taxon>Hexapoda</taxon>
        <taxon>Insecta</taxon>
        <taxon>Pterygota</taxon>
        <taxon>Neoptera</taxon>
        <taxon>Endopterygota</taxon>
        <taxon>Diptera</taxon>
        <taxon>Nematocera</taxon>
        <taxon>Culicoidea</taxon>
        <taxon>Culicidae</taxon>
        <taxon>Anophelinae</taxon>
        <taxon>Anopheles</taxon>
    </lineage>
</organism>